<name>A0A8J2QLV6_9NEOP</name>
<dbReference type="InterPro" id="IPR022048">
    <property type="entry name" value="Envelope_fusion-like"/>
</dbReference>
<keyword evidence="2" id="KW-1185">Reference proteome</keyword>
<dbReference type="EMBL" id="CAKASE010000054">
    <property type="protein sequence ID" value="CAG9565602.1"/>
    <property type="molecule type" value="Genomic_DNA"/>
</dbReference>
<dbReference type="AlphaFoldDB" id="A0A8J2QLV6"/>
<proteinExistence type="predicted"/>
<gene>
    <name evidence="1" type="ORF">DCHRY22_LOCUS6406</name>
</gene>
<reference evidence="1" key="1">
    <citation type="submission" date="2021-09" db="EMBL/GenBank/DDBJ databases">
        <authorList>
            <person name="Martin H S."/>
        </authorList>
    </citation>
    <scope>NUCLEOTIDE SEQUENCE</scope>
</reference>
<evidence type="ECO:0000313" key="1">
    <source>
        <dbReference type="EMBL" id="CAG9565602.1"/>
    </source>
</evidence>
<evidence type="ECO:0000313" key="2">
    <source>
        <dbReference type="Proteomes" id="UP000789524"/>
    </source>
</evidence>
<dbReference type="OrthoDB" id="7290788at2759"/>
<organism evidence="1 2">
    <name type="scientific">Danaus chrysippus</name>
    <name type="common">African queen</name>
    <dbReference type="NCBI Taxonomy" id="151541"/>
    <lineage>
        <taxon>Eukaryota</taxon>
        <taxon>Metazoa</taxon>
        <taxon>Ecdysozoa</taxon>
        <taxon>Arthropoda</taxon>
        <taxon>Hexapoda</taxon>
        <taxon>Insecta</taxon>
        <taxon>Pterygota</taxon>
        <taxon>Neoptera</taxon>
        <taxon>Endopterygota</taxon>
        <taxon>Lepidoptera</taxon>
        <taxon>Glossata</taxon>
        <taxon>Ditrysia</taxon>
        <taxon>Papilionoidea</taxon>
        <taxon>Nymphalidae</taxon>
        <taxon>Danainae</taxon>
        <taxon>Danaini</taxon>
        <taxon>Danaina</taxon>
        <taxon>Danaus</taxon>
        <taxon>Anosia</taxon>
    </lineage>
</organism>
<dbReference type="Proteomes" id="UP000789524">
    <property type="component" value="Unassembled WGS sequence"/>
</dbReference>
<dbReference type="Pfam" id="PF12259">
    <property type="entry name" value="Baculo_F"/>
    <property type="match status" value="1"/>
</dbReference>
<accession>A0A8J2QLV6</accession>
<protein>
    <submittedName>
        <fullName evidence="1">(African queen) hypothetical protein</fullName>
    </submittedName>
</protein>
<sequence length="300" mass="34884">MIILHSPKNWMLRNTKVIENIIENQSKLSKIVDVIIQSDNEKDNDLIKYAHLAQHLVILGDNTEDIYDELNRLEYSLAFIRASSTPHSIISLDELKNLVIKLRSLYLSDEVLNIDFRDFYDIIKLGYFYLNKQIVIVVKVPIVYPLTYDLYKLPVVPNKYHKVLVPTLPYIAFSRQDSMYMETECPKVNSWFLCNTNANYRTRNESDCIQHLIATQELHETCKMTSVIRAAAEQLDDEHYTLSFPTPTKVQLSCGQVHYRTLSGSFLAVIPINCYMKTPYFTLHQLEDISPASSLNRKRR</sequence>
<comment type="caution">
    <text evidence="1">The sequence shown here is derived from an EMBL/GenBank/DDBJ whole genome shotgun (WGS) entry which is preliminary data.</text>
</comment>